<dbReference type="EMBL" id="GBXM01022181">
    <property type="protein sequence ID" value="JAH86396.1"/>
    <property type="molecule type" value="Transcribed_RNA"/>
</dbReference>
<accession>A0A0E9W7X6</accession>
<protein>
    <submittedName>
        <fullName evidence="1">Uncharacterized protein</fullName>
    </submittedName>
</protein>
<reference evidence="1" key="2">
    <citation type="journal article" date="2015" name="Fish Shellfish Immunol.">
        <title>Early steps in the European eel (Anguilla anguilla)-Vibrio vulnificus interaction in the gills: Role of the RtxA13 toxin.</title>
        <authorList>
            <person name="Callol A."/>
            <person name="Pajuelo D."/>
            <person name="Ebbesson L."/>
            <person name="Teles M."/>
            <person name="MacKenzie S."/>
            <person name="Amaro C."/>
        </authorList>
    </citation>
    <scope>NUCLEOTIDE SEQUENCE</scope>
</reference>
<sequence length="34" mass="3970">MLKNYLKGRVLVVSCSQQVFNFPVNFVMSLCRFT</sequence>
<proteinExistence type="predicted"/>
<dbReference type="AlphaFoldDB" id="A0A0E9W7X6"/>
<organism evidence="1">
    <name type="scientific">Anguilla anguilla</name>
    <name type="common">European freshwater eel</name>
    <name type="synonym">Muraena anguilla</name>
    <dbReference type="NCBI Taxonomy" id="7936"/>
    <lineage>
        <taxon>Eukaryota</taxon>
        <taxon>Metazoa</taxon>
        <taxon>Chordata</taxon>
        <taxon>Craniata</taxon>
        <taxon>Vertebrata</taxon>
        <taxon>Euteleostomi</taxon>
        <taxon>Actinopterygii</taxon>
        <taxon>Neopterygii</taxon>
        <taxon>Teleostei</taxon>
        <taxon>Anguilliformes</taxon>
        <taxon>Anguillidae</taxon>
        <taxon>Anguilla</taxon>
    </lineage>
</organism>
<reference evidence="1" key="1">
    <citation type="submission" date="2014-11" db="EMBL/GenBank/DDBJ databases">
        <authorList>
            <person name="Amaro Gonzalez C."/>
        </authorList>
    </citation>
    <scope>NUCLEOTIDE SEQUENCE</scope>
</reference>
<name>A0A0E9W7X6_ANGAN</name>
<evidence type="ECO:0000313" key="1">
    <source>
        <dbReference type="EMBL" id="JAH86396.1"/>
    </source>
</evidence>